<dbReference type="EMBL" id="WIXE01005907">
    <property type="protein sequence ID" value="KAK5981773.1"/>
    <property type="molecule type" value="Genomic_DNA"/>
</dbReference>
<accession>A0AAN8GC27</accession>
<feature type="non-terminal residue" evidence="1">
    <location>
        <position position="61"/>
    </location>
</feature>
<proteinExistence type="predicted"/>
<name>A0AAN8GC27_TRICO</name>
<gene>
    <name evidence="1" type="ORF">GCK32_021359</name>
</gene>
<sequence>MSDLESMESSLIYPEGMTILDERPSSYISQQLKYLPGHSLDNPSYKPRRVLVRYRDGRLLS</sequence>
<reference evidence="1 2" key="1">
    <citation type="submission" date="2019-10" db="EMBL/GenBank/DDBJ databases">
        <title>Assembly and Annotation for the nematode Trichostrongylus colubriformis.</title>
        <authorList>
            <person name="Martin J."/>
        </authorList>
    </citation>
    <scope>NUCLEOTIDE SEQUENCE [LARGE SCALE GENOMIC DNA]</scope>
    <source>
        <strain evidence="1">G859</strain>
        <tissue evidence="1">Whole worm</tissue>
    </source>
</reference>
<comment type="caution">
    <text evidence="1">The sequence shown here is derived from an EMBL/GenBank/DDBJ whole genome shotgun (WGS) entry which is preliminary data.</text>
</comment>
<evidence type="ECO:0000313" key="1">
    <source>
        <dbReference type="EMBL" id="KAK5981773.1"/>
    </source>
</evidence>
<dbReference type="Proteomes" id="UP001331761">
    <property type="component" value="Unassembled WGS sequence"/>
</dbReference>
<dbReference type="AlphaFoldDB" id="A0AAN8GC27"/>
<protein>
    <submittedName>
        <fullName evidence="1">Uncharacterized protein</fullName>
    </submittedName>
</protein>
<keyword evidence="2" id="KW-1185">Reference proteome</keyword>
<evidence type="ECO:0000313" key="2">
    <source>
        <dbReference type="Proteomes" id="UP001331761"/>
    </source>
</evidence>
<organism evidence="1 2">
    <name type="scientific">Trichostrongylus colubriformis</name>
    <name type="common">Black scour worm</name>
    <dbReference type="NCBI Taxonomy" id="6319"/>
    <lineage>
        <taxon>Eukaryota</taxon>
        <taxon>Metazoa</taxon>
        <taxon>Ecdysozoa</taxon>
        <taxon>Nematoda</taxon>
        <taxon>Chromadorea</taxon>
        <taxon>Rhabditida</taxon>
        <taxon>Rhabditina</taxon>
        <taxon>Rhabditomorpha</taxon>
        <taxon>Strongyloidea</taxon>
        <taxon>Trichostrongylidae</taxon>
        <taxon>Trichostrongylus</taxon>
    </lineage>
</organism>